<gene>
    <name evidence="3" type="ORF">A7P85_05580</name>
</gene>
<organism evidence="3 4">
    <name type="scientific">Eikenella corrodens</name>
    <dbReference type="NCBI Taxonomy" id="539"/>
    <lineage>
        <taxon>Bacteria</taxon>
        <taxon>Pseudomonadati</taxon>
        <taxon>Pseudomonadota</taxon>
        <taxon>Betaproteobacteria</taxon>
        <taxon>Neisseriales</taxon>
        <taxon>Neisseriaceae</taxon>
        <taxon>Eikenella</taxon>
    </lineage>
</organism>
<name>A0A1A9RCE2_EIKCO</name>
<feature type="signal peptide" evidence="1">
    <location>
        <begin position="1"/>
        <end position="20"/>
    </location>
</feature>
<keyword evidence="1" id="KW-0732">Signal</keyword>
<protein>
    <recommendedName>
        <fullName evidence="2">DUF4189 domain-containing protein</fullName>
    </recommendedName>
</protein>
<evidence type="ECO:0000259" key="2">
    <source>
        <dbReference type="Pfam" id="PF13827"/>
    </source>
</evidence>
<feature type="domain" description="DUF4189" evidence="2">
    <location>
        <begin position="83"/>
        <end position="185"/>
    </location>
</feature>
<dbReference type="InterPro" id="IPR025240">
    <property type="entry name" value="DUF4189"/>
</dbReference>
<reference evidence="4" key="1">
    <citation type="submission" date="2016-05" db="EMBL/GenBank/DDBJ databases">
        <title>Draft genome of Corynebacterium afermentans subsp. afermentans LCDC 88199T.</title>
        <authorList>
            <person name="Bernier A.-M."/>
            <person name="Bernard K."/>
        </authorList>
    </citation>
    <scope>NUCLEOTIDE SEQUENCE [LARGE SCALE GENOMIC DNA]</scope>
    <source>
        <strain evidence="4">NML01-0328</strain>
    </source>
</reference>
<dbReference type="EMBL" id="LXSF01000005">
    <property type="protein sequence ID" value="OAM16475.1"/>
    <property type="molecule type" value="Genomic_DNA"/>
</dbReference>
<evidence type="ECO:0000256" key="1">
    <source>
        <dbReference type="SAM" id="SignalP"/>
    </source>
</evidence>
<sequence>MHKRYFLLPLLLLAASGAWACDPAQGTGQCGYQGYGGVYSTYGEAQDSYRNAYPQPTYAPPQIYVPPPTPQAYTPPPIRESRYGAVAYYENPNGEWNSRTMFTSVHNISSKQRARQMALQACNRKSGRTCKIMFDYTNHCASVTTGVNAKGQQLFAEFAPQRGQAALKAMQSCLDANAKGCEFVMQEECSLPIY</sequence>
<dbReference type="AlphaFoldDB" id="A0A1A9RCE2"/>
<proteinExistence type="predicted"/>
<evidence type="ECO:0000313" key="3">
    <source>
        <dbReference type="EMBL" id="OAM16475.1"/>
    </source>
</evidence>
<accession>A0A1A9RCE2</accession>
<dbReference type="Pfam" id="PF13827">
    <property type="entry name" value="DUF4189"/>
    <property type="match status" value="1"/>
</dbReference>
<comment type="caution">
    <text evidence="3">The sequence shown here is derived from an EMBL/GenBank/DDBJ whole genome shotgun (WGS) entry which is preliminary data.</text>
</comment>
<feature type="chain" id="PRO_5008395638" description="DUF4189 domain-containing protein" evidence="1">
    <location>
        <begin position="21"/>
        <end position="194"/>
    </location>
</feature>
<dbReference type="Proteomes" id="UP000078003">
    <property type="component" value="Unassembled WGS sequence"/>
</dbReference>
<evidence type="ECO:0000313" key="4">
    <source>
        <dbReference type="Proteomes" id="UP000078003"/>
    </source>
</evidence>